<dbReference type="SUPFAM" id="SSF88723">
    <property type="entry name" value="PIN domain-like"/>
    <property type="match status" value="1"/>
</dbReference>
<dbReference type="GO" id="GO:0004540">
    <property type="term" value="F:RNA nuclease activity"/>
    <property type="evidence" value="ECO:0007669"/>
    <property type="project" value="UniProtKB-ARBA"/>
</dbReference>
<organism evidence="3 4">
    <name type="scientific">Clathrus columnatus</name>
    <dbReference type="NCBI Taxonomy" id="1419009"/>
    <lineage>
        <taxon>Eukaryota</taxon>
        <taxon>Fungi</taxon>
        <taxon>Dikarya</taxon>
        <taxon>Basidiomycota</taxon>
        <taxon>Agaricomycotina</taxon>
        <taxon>Agaricomycetes</taxon>
        <taxon>Phallomycetidae</taxon>
        <taxon>Phallales</taxon>
        <taxon>Clathraceae</taxon>
        <taxon>Clathrus</taxon>
    </lineage>
</organism>
<dbReference type="PANTHER" id="PTHR16161:SF0">
    <property type="entry name" value="TRANSCRIPTIONAL PROTEIN SWT1"/>
    <property type="match status" value="1"/>
</dbReference>
<dbReference type="Pfam" id="PF13638">
    <property type="entry name" value="PIN_4"/>
    <property type="match status" value="1"/>
</dbReference>
<comment type="caution">
    <text evidence="3">The sequence shown here is derived from an EMBL/GenBank/DDBJ whole genome shotgun (WGS) entry which is preliminary data.</text>
</comment>
<feature type="domain" description="PIN" evidence="2">
    <location>
        <begin position="79"/>
        <end position="209"/>
    </location>
</feature>
<dbReference type="GO" id="GO:0005634">
    <property type="term" value="C:nucleus"/>
    <property type="evidence" value="ECO:0007669"/>
    <property type="project" value="TreeGrafter"/>
</dbReference>
<feature type="coiled-coil region" evidence="1">
    <location>
        <begin position="309"/>
        <end position="336"/>
    </location>
</feature>
<keyword evidence="4" id="KW-1185">Reference proteome</keyword>
<dbReference type="Gene3D" id="3.40.50.1010">
    <property type="entry name" value="5'-nuclease"/>
    <property type="match status" value="1"/>
</dbReference>
<accession>A0AAV5A384</accession>
<dbReference type="InterPro" id="IPR029060">
    <property type="entry name" value="PIN-like_dom_sf"/>
</dbReference>
<evidence type="ECO:0000313" key="4">
    <source>
        <dbReference type="Proteomes" id="UP001050691"/>
    </source>
</evidence>
<dbReference type="Proteomes" id="UP001050691">
    <property type="component" value="Unassembled WGS sequence"/>
</dbReference>
<dbReference type="CDD" id="cd18727">
    <property type="entry name" value="PIN_Swt1-like"/>
    <property type="match status" value="1"/>
</dbReference>
<name>A0AAV5A384_9AGAM</name>
<dbReference type="EMBL" id="BPWL01000002">
    <property type="protein sequence ID" value="GJJ07481.1"/>
    <property type="molecule type" value="Genomic_DNA"/>
</dbReference>
<dbReference type="InterPro" id="IPR002716">
    <property type="entry name" value="PIN_dom"/>
</dbReference>
<protein>
    <recommendedName>
        <fullName evidence="2">PIN domain-containing protein</fullName>
    </recommendedName>
</protein>
<reference evidence="3" key="1">
    <citation type="submission" date="2021-10" db="EMBL/GenBank/DDBJ databases">
        <title>De novo Genome Assembly of Clathrus columnatus (Basidiomycota, Fungi) Using Illumina and Nanopore Sequence Data.</title>
        <authorList>
            <person name="Ogiso-Tanaka E."/>
            <person name="Itagaki H."/>
            <person name="Hosoya T."/>
            <person name="Hosaka K."/>
        </authorList>
    </citation>
    <scope>NUCLEOTIDE SEQUENCE</scope>
    <source>
        <strain evidence="3">MO-923</strain>
    </source>
</reference>
<evidence type="ECO:0000256" key="1">
    <source>
        <dbReference type="SAM" id="Coils"/>
    </source>
</evidence>
<dbReference type="SMART" id="SM00670">
    <property type="entry name" value="PINc"/>
    <property type="match status" value="1"/>
</dbReference>
<evidence type="ECO:0000259" key="2">
    <source>
        <dbReference type="SMART" id="SM00670"/>
    </source>
</evidence>
<proteinExistence type="predicted"/>
<dbReference type="PANTHER" id="PTHR16161">
    <property type="entry name" value="TRANSCRIPTIONAL PROTEIN SWT1"/>
    <property type="match status" value="1"/>
</dbReference>
<dbReference type="AlphaFoldDB" id="A0AAV5A384"/>
<keyword evidence="1" id="KW-0175">Coiled coil</keyword>
<dbReference type="InterPro" id="IPR052626">
    <property type="entry name" value="SWT1_Regulator"/>
</dbReference>
<evidence type="ECO:0000313" key="3">
    <source>
        <dbReference type="EMBL" id="GJJ07481.1"/>
    </source>
</evidence>
<gene>
    <name evidence="3" type="ORF">Clacol_001683</name>
</gene>
<sequence length="448" mass="51531">MFNPILQNSYSYGTTNYELNTEFSNATKDNNVDEQAIVLLRYARDNWSTKFSYVNDSSAIIDTIDVEMQDITQDDFVEIYIVIDTNVLISYLSALKDLVSILHSSDRSRMPIVLLIPGIVVAELDYQKNCKREIAFESRKASEWLAKEISNGQGIVKGQAYSQTLLPSGDWRQRVGLSNDELILDCSKYFTRIKQKDVRLCTSDNNLVIQAAANANDLFSRDASAAILRPTLTWDCHQMLQQVIPGYIQPSMHALGRDPQKGTRRVLYHYDKMTGDNSVPRMDMDMDMDTIIESPSPLQRRDYLHQCIVSELQDHIRRIVEKATRLQEQRRKNESRYSRANSLFTGSLPTEEDWIQGWAIRDCLRYLIKILPPKLSRGEPFEEGDASSLADFLSLPGEKGARPGREWSKNDWGRELMKVSRLAQDYEYEGLDSNTLHNYEYRILTAFM</sequence>